<accession>A0A5P8VXB4</accession>
<proteinExistence type="predicted"/>
<organism evidence="1 2">
    <name type="scientific">Nostoc sphaeroides CCNUC1</name>
    <dbReference type="NCBI Taxonomy" id="2653204"/>
    <lineage>
        <taxon>Bacteria</taxon>
        <taxon>Bacillati</taxon>
        <taxon>Cyanobacteriota</taxon>
        <taxon>Cyanophyceae</taxon>
        <taxon>Nostocales</taxon>
        <taxon>Nostocaceae</taxon>
        <taxon>Nostoc</taxon>
    </lineage>
</organism>
<evidence type="ECO:0000313" key="1">
    <source>
        <dbReference type="EMBL" id="QFS45014.1"/>
    </source>
</evidence>
<protein>
    <submittedName>
        <fullName evidence="1">Uncharacterized protein</fullName>
    </submittedName>
</protein>
<dbReference type="Proteomes" id="UP000326678">
    <property type="component" value="Chromosome Gxm1"/>
</dbReference>
<keyword evidence="2" id="KW-1185">Reference proteome</keyword>
<dbReference type="EMBL" id="CP045226">
    <property type="protein sequence ID" value="QFS45014.1"/>
    <property type="molecule type" value="Genomic_DNA"/>
</dbReference>
<reference evidence="1 2" key="1">
    <citation type="submission" date="2019-10" db="EMBL/GenBank/DDBJ databases">
        <title>Genomic and transcriptomic insights into the perfect genentic adaptation of a filamentous nitrogen-fixing cyanobacterium to rice fields.</title>
        <authorList>
            <person name="Chen Z."/>
        </authorList>
    </citation>
    <scope>NUCLEOTIDE SEQUENCE [LARGE SCALE GENOMIC DNA]</scope>
    <source>
        <strain evidence="1">CCNUC1</strain>
    </source>
</reference>
<dbReference type="AlphaFoldDB" id="A0A5P8VXB4"/>
<name>A0A5P8VXB4_9NOSO</name>
<sequence length="42" mass="4806">MVLRNSQDSTDMIVTGLFIGCAELKLQPSQECRRFYPTKQVT</sequence>
<evidence type="ECO:0000313" key="2">
    <source>
        <dbReference type="Proteomes" id="UP000326678"/>
    </source>
</evidence>
<gene>
    <name evidence="1" type="ORF">GXM_02489</name>
</gene>
<dbReference type="KEGG" id="nsh:GXM_02489"/>